<organism evidence="1 2">
    <name type="scientific">Pseudomonas putida (strain DOT-T1E)</name>
    <dbReference type="NCBI Taxonomy" id="1196325"/>
    <lineage>
        <taxon>Bacteria</taxon>
        <taxon>Pseudomonadati</taxon>
        <taxon>Pseudomonadota</taxon>
        <taxon>Gammaproteobacteria</taxon>
        <taxon>Pseudomonadales</taxon>
        <taxon>Pseudomonadaceae</taxon>
        <taxon>Pseudomonas</taxon>
    </lineage>
</organism>
<protein>
    <submittedName>
        <fullName evidence="1">Uncharacterized protein</fullName>
    </submittedName>
</protein>
<name>I7BEK6_PSEPT</name>
<gene>
    <name evidence="1" type="ordered locus">T1E_4284</name>
</gene>
<dbReference type="AlphaFoldDB" id="I7BEK6"/>
<dbReference type="PATRIC" id="fig|1196325.3.peg.4240"/>
<dbReference type="Proteomes" id="UP000006503">
    <property type="component" value="Chromosome"/>
</dbReference>
<dbReference type="KEGG" id="ppx:T1E_4284"/>
<evidence type="ECO:0000313" key="1">
    <source>
        <dbReference type="EMBL" id="AFO50113.1"/>
    </source>
</evidence>
<sequence>MRKTHLPSQTAYLSAWLQLRYGPALSKGVLTPRVAVQFIVEH</sequence>
<dbReference type="EMBL" id="CP003734">
    <property type="protein sequence ID" value="AFO50113.1"/>
    <property type="molecule type" value="Genomic_DNA"/>
</dbReference>
<accession>I7BEK6</accession>
<dbReference type="HOGENOM" id="CLU_3256607_0_0_6"/>
<evidence type="ECO:0000313" key="2">
    <source>
        <dbReference type="Proteomes" id="UP000006503"/>
    </source>
</evidence>
<reference evidence="2" key="1">
    <citation type="journal article" date="2013" name="Microb. Biotechnol.">
        <title>Metabolic potential of the organic-solvent tolerant Pseudomonas putida DOT-T1E deduced from its annotated genome.</title>
        <authorList>
            <person name="Udaondo Z."/>
            <person name="Molina L."/>
            <person name="Daniels C."/>
            <person name="Gomez M.J."/>
            <person name="Molina-Henares M.A."/>
            <person name="Matilla M.A."/>
            <person name="Roca A."/>
            <person name="Fernandez M."/>
            <person name="Duque E."/>
            <person name="Segura A."/>
            <person name="Ramos J.L."/>
        </authorList>
    </citation>
    <scope>NUCLEOTIDE SEQUENCE [LARGE SCALE GENOMIC DNA]</scope>
    <source>
        <strain evidence="2">DOT-T1E</strain>
    </source>
</reference>
<proteinExistence type="predicted"/>